<keyword evidence="2" id="KW-1185">Reference proteome</keyword>
<dbReference type="Proteomes" id="UP000244193">
    <property type="component" value="Chromosome"/>
</dbReference>
<dbReference type="AlphaFoldDB" id="A0A2S0RHN4"/>
<dbReference type="EMBL" id="CP028811">
    <property type="protein sequence ID" value="AWA31049.1"/>
    <property type="molecule type" value="Genomic_DNA"/>
</dbReference>
<evidence type="ECO:0000313" key="2">
    <source>
        <dbReference type="Proteomes" id="UP000244193"/>
    </source>
</evidence>
<gene>
    <name evidence="1" type="ORF">HYN48_13680</name>
</gene>
<name>A0A2S0RHN4_9FLAO</name>
<protein>
    <submittedName>
        <fullName evidence="1">Uncharacterized protein</fullName>
    </submittedName>
</protein>
<evidence type="ECO:0000313" key="1">
    <source>
        <dbReference type="EMBL" id="AWA31049.1"/>
    </source>
</evidence>
<organism evidence="1 2">
    <name type="scientific">Flavobacterium magnum</name>
    <dbReference type="NCBI Taxonomy" id="2162713"/>
    <lineage>
        <taxon>Bacteria</taxon>
        <taxon>Pseudomonadati</taxon>
        <taxon>Bacteroidota</taxon>
        <taxon>Flavobacteriia</taxon>
        <taxon>Flavobacteriales</taxon>
        <taxon>Flavobacteriaceae</taxon>
        <taxon>Flavobacterium</taxon>
    </lineage>
</organism>
<accession>A0A2S0RHN4</accession>
<reference evidence="1 2" key="1">
    <citation type="submission" date="2018-04" db="EMBL/GenBank/DDBJ databases">
        <title>Genome sequencing of Flavobacterium sp. HYN0048.</title>
        <authorList>
            <person name="Yi H."/>
            <person name="Baek C."/>
        </authorList>
    </citation>
    <scope>NUCLEOTIDE SEQUENCE [LARGE SCALE GENOMIC DNA]</scope>
    <source>
        <strain evidence="1 2">HYN0048</strain>
    </source>
</reference>
<dbReference type="KEGG" id="fmg:HYN48_13680"/>
<proteinExistence type="predicted"/>
<sequence length="142" mass="15831">MLGKMVVGTARIVGSKTQSEVFVNDQKQNNAKVFVSKSDFDGNESRDYLILYLRDLSMFNGFPVLVVDKQIKMVYYTNASLNDYNLIFGKLLQSESGANGLVAFNNQSKGLGFEPNLKINGNVITFEIPINDKVQKIKLNIA</sequence>